<gene>
    <name evidence="1" type="ORF">DWB78_11740</name>
    <name evidence="2" type="ORF">SAMN05216278_0460</name>
</gene>
<evidence type="ECO:0000313" key="1">
    <source>
        <dbReference type="EMBL" id="RDI72329.1"/>
    </source>
</evidence>
<dbReference type="RefSeq" id="WP_092532286.1">
    <property type="nucleotide sequence ID" value="NZ_FNKQ01000001.1"/>
</dbReference>
<sequence>MRASTSPSASADPVETVVRRLSVPAGTELARSLLRGVGEDAVERHGAFSAALGAVRAVGRRLDIDVPEVCAAASELGIDPREALAAERKLEAELSPPGDRDDVERLSSRITAYAVLLDALENGVSADDLSVPVDDTVDFDAAAVSEHLGRLKADKAMAQLGFRLYDIARDDDYDEYDAA</sequence>
<protein>
    <submittedName>
        <fullName evidence="2">Uncharacterized protein</fullName>
    </submittedName>
</protein>
<accession>A0A1H0Y7U6</accession>
<evidence type="ECO:0000313" key="4">
    <source>
        <dbReference type="Proteomes" id="UP000255421"/>
    </source>
</evidence>
<dbReference type="EMBL" id="QQST01000001">
    <property type="protein sequence ID" value="RDI72329.1"/>
    <property type="molecule type" value="Genomic_DNA"/>
</dbReference>
<reference evidence="2" key="2">
    <citation type="submission" date="2016-10" db="EMBL/GenBank/DDBJ databases">
        <authorList>
            <person name="de Groot N.N."/>
        </authorList>
    </citation>
    <scope>NUCLEOTIDE SEQUENCE [LARGE SCALE GENOMIC DNA]</scope>
    <source>
        <strain evidence="2">CGMCC 1.12397</strain>
    </source>
</reference>
<dbReference type="Proteomes" id="UP000255421">
    <property type="component" value="Unassembled WGS sequence"/>
</dbReference>
<dbReference type="AlphaFoldDB" id="A0A1H0Y7U6"/>
<dbReference type="Proteomes" id="UP000199289">
    <property type="component" value="Unassembled WGS sequence"/>
</dbReference>
<reference evidence="3" key="1">
    <citation type="submission" date="2016-10" db="EMBL/GenBank/DDBJ databases">
        <authorList>
            <person name="Varghese N."/>
            <person name="Submissions S."/>
        </authorList>
    </citation>
    <scope>NUCLEOTIDE SEQUENCE [LARGE SCALE GENOMIC DNA]</scope>
    <source>
        <strain evidence="3">CGMCC 1.12397</strain>
    </source>
</reference>
<organism evidence="2 3">
    <name type="scientific">Halopelagius longus</name>
    <dbReference type="NCBI Taxonomy" id="1236180"/>
    <lineage>
        <taxon>Archaea</taxon>
        <taxon>Methanobacteriati</taxon>
        <taxon>Methanobacteriota</taxon>
        <taxon>Stenosarchaea group</taxon>
        <taxon>Halobacteria</taxon>
        <taxon>Halobacteriales</taxon>
        <taxon>Haloferacaceae</taxon>
    </lineage>
</organism>
<reference evidence="1 4" key="3">
    <citation type="submission" date="2018-07" db="EMBL/GenBank/DDBJ databases">
        <title>Genome sequence of extremly halophilic archaeon Halopelagius longus strain BC12-B1.</title>
        <authorList>
            <person name="Zhang X."/>
        </authorList>
    </citation>
    <scope>NUCLEOTIDE SEQUENCE [LARGE SCALE GENOMIC DNA]</scope>
    <source>
        <strain evidence="1 4">BC12-B1</strain>
    </source>
</reference>
<proteinExistence type="predicted"/>
<keyword evidence="4" id="KW-1185">Reference proteome</keyword>
<evidence type="ECO:0000313" key="3">
    <source>
        <dbReference type="Proteomes" id="UP000199289"/>
    </source>
</evidence>
<dbReference type="OrthoDB" id="170737at2157"/>
<evidence type="ECO:0000313" key="2">
    <source>
        <dbReference type="EMBL" id="SDQ11217.1"/>
    </source>
</evidence>
<name>A0A1H0Y7U6_9EURY</name>
<dbReference type="EMBL" id="FNKQ01000001">
    <property type="protein sequence ID" value="SDQ11217.1"/>
    <property type="molecule type" value="Genomic_DNA"/>
</dbReference>